<dbReference type="Gene3D" id="3.30.310.170">
    <property type="entry name" value="Outer membrane protein assembly factor BamC"/>
    <property type="match status" value="1"/>
</dbReference>
<dbReference type="InterPro" id="IPR042268">
    <property type="entry name" value="BamC_C"/>
</dbReference>
<dbReference type="NCBIfam" id="NF008674">
    <property type="entry name" value="PRK11679.1"/>
    <property type="match status" value="1"/>
</dbReference>
<dbReference type="InterPro" id="IPR010653">
    <property type="entry name" value="NlpB/DapX"/>
</dbReference>
<dbReference type="GO" id="GO:0051205">
    <property type="term" value="P:protein insertion into membrane"/>
    <property type="evidence" value="ECO:0007669"/>
    <property type="project" value="UniProtKB-UniRule"/>
</dbReference>
<evidence type="ECO:0000256" key="4">
    <source>
        <dbReference type="HAMAP-Rule" id="MF_00924"/>
    </source>
</evidence>
<dbReference type="GO" id="GO:0043165">
    <property type="term" value="P:Gram-negative-bacterium-type cell outer membrane assembly"/>
    <property type="evidence" value="ECO:0007669"/>
    <property type="project" value="UniProtKB-UniRule"/>
</dbReference>
<evidence type="ECO:0000313" key="5">
    <source>
        <dbReference type="EMBL" id="CCO49968.1"/>
    </source>
</evidence>
<name>A0AAV2VZA3_9VIBR</name>
<comment type="function">
    <text evidence="4">Part of the outer membrane protein assembly complex, which is involved in assembly and insertion of beta-barrel proteins into the outer membrane.</text>
</comment>
<dbReference type="HAMAP" id="MF_00924">
    <property type="entry name" value="OM_assembly_BamC"/>
    <property type="match status" value="1"/>
</dbReference>
<organism evidence="5 6">
    <name type="scientific">Vibrio nigripulchritudo SOn1</name>
    <dbReference type="NCBI Taxonomy" id="1238450"/>
    <lineage>
        <taxon>Bacteria</taxon>
        <taxon>Pseudomonadati</taxon>
        <taxon>Pseudomonadota</taxon>
        <taxon>Gammaproteobacteria</taxon>
        <taxon>Vibrionales</taxon>
        <taxon>Vibrionaceae</taxon>
        <taxon>Vibrio</taxon>
    </lineage>
</organism>
<dbReference type="Pfam" id="PF06804">
    <property type="entry name" value="Lipoprotein_18"/>
    <property type="match status" value="1"/>
</dbReference>
<sequence>MKFSRQLVTGSLAVFVLAACSSDPSSRRQAKDDFTYLETKPLKEWSLPQGATPQFYPNYDIPAGEYTGGIGKSVDIRPPQQILDLIPGARSEVKDGEATLWLVRESEQEKVWRTALQMISNQGIGLRDNTSNRIETDWVTWRSEDEDTDIGSRYLLERFESNRRYGFKISLIDWREGNQVKPVKATDKERYNILMTNLVTSTYDNNLRAEAALKAQELVKRIPISLGKDRSGLPVIIARAPYATLWQHMPTILPQIGFEIEDRNQSQGIIKVKYAKPDDEFWQKIGMKPLDLSGSSFTFLMGDLDNRTSINVTDSSDKPINEQLLTDLAPILAKVAENSVQ</sequence>
<evidence type="ECO:0000256" key="3">
    <source>
        <dbReference type="ARBA" id="ARBA00023237"/>
    </source>
</evidence>
<keyword evidence="4" id="KW-0564">Palmitate</keyword>
<dbReference type="InterPro" id="IPR014524">
    <property type="entry name" value="BamC"/>
</dbReference>
<evidence type="ECO:0000256" key="2">
    <source>
        <dbReference type="ARBA" id="ARBA00023136"/>
    </source>
</evidence>
<accession>A0AAV2VZA3</accession>
<dbReference type="Gene3D" id="3.30.530.50">
    <property type="match status" value="1"/>
</dbReference>
<keyword evidence="4" id="KW-0449">Lipoprotein</keyword>
<keyword evidence="2 4" id="KW-0472">Membrane</keyword>
<gene>
    <name evidence="4" type="primary">bamC</name>
    <name evidence="5" type="ORF">VIBNISOn1_960018</name>
</gene>
<reference evidence="5 6" key="1">
    <citation type="journal article" date="2013" name="ISME J.">
        <title>Comparative genomics of pathogenic lineages of Vibrio nigripulchritudo identifies virulence-associated traits.</title>
        <authorList>
            <person name="Goudenege D."/>
            <person name="Labreuche Y."/>
            <person name="Krin E."/>
            <person name="Ansquer D."/>
            <person name="Mangenot S."/>
            <person name="Calteau A."/>
            <person name="Medigue C."/>
            <person name="Mazel D."/>
            <person name="Polz M.F."/>
            <person name="Le Roux F."/>
        </authorList>
    </citation>
    <scope>NUCLEOTIDE SEQUENCE [LARGE SCALE GENOMIC DNA]</scope>
    <source>
        <strain evidence="5 6">SOn1</strain>
    </source>
</reference>
<dbReference type="PROSITE" id="PS51257">
    <property type="entry name" value="PROKAR_LIPOPROTEIN"/>
    <property type="match status" value="1"/>
</dbReference>
<dbReference type="EMBL" id="CAOF01000193">
    <property type="protein sequence ID" value="CCO49968.1"/>
    <property type="molecule type" value="Genomic_DNA"/>
</dbReference>
<evidence type="ECO:0000313" key="6">
    <source>
        <dbReference type="Proteomes" id="UP000018211"/>
    </source>
</evidence>
<evidence type="ECO:0000256" key="1">
    <source>
        <dbReference type="ARBA" id="ARBA00022729"/>
    </source>
</evidence>
<comment type="subcellular location">
    <subcellularLocation>
        <location evidence="4">Cell outer membrane</location>
        <topology evidence="4">Lipid-anchor</topology>
    </subcellularLocation>
</comment>
<keyword evidence="1 4" id="KW-0732">Signal</keyword>
<dbReference type="RefSeq" id="WP_004408405.1">
    <property type="nucleotide sequence ID" value="NZ_LK391965.1"/>
</dbReference>
<dbReference type="GO" id="GO:0009279">
    <property type="term" value="C:cell outer membrane"/>
    <property type="evidence" value="ECO:0007669"/>
    <property type="project" value="UniProtKB-SubCell"/>
</dbReference>
<protein>
    <recommendedName>
        <fullName evidence="4">Outer membrane protein assembly factor BamC</fullName>
    </recommendedName>
</protein>
<keyword evidence="3 4" id="KW-0998">Cell outer membrane</keyword>
<dbReference type="Proteomes" id="UP000018211">
    <property type="component" value="Unassembled WGS sequence"/>
</dbReference>
<dbReference type="PIRSF" id="PIRSF026343">
    <property type="entry name" value="NlpB"/>
    <property type="match status" value="1"/>
</dbReference>
<comment type="subunit">
    <text evidence="4">Part of the Bam complex.</text>
</comment>
<dbReference type="AlphaFoldDB" id="A0AAV2VZA3"/>
<comment type="similarity">
    <text evidence="4">Belongs to the BamC family.</text>
</comment>
<proteinExistence type="inferred from homology"/>
<comment type="caution">
    <text evidence="5">The sequence shown here is derived from an EMBL/GenBank/DDBJ whole genome shotgun (WGS) entry which is preliminary data.</text>
</comment>